<comment type="catalytic activity">
    <reaction evidence="11 12">
        <text>uridine(1498) in 16S rRNA + S-adenosyl-L-methionine = N(3)-methyluridine(1498) in 16S rRNA + S-adenosyl-L-homocysteine + H(+)</text>
        <dbReference type="Rhea" id="RHEA:42920"/>
        <dbReference type="Rhea" id="RHEA-COMP:10283"/>
        <dbReference type="Rhea" id="RHEA-COMP:10284"/>
        <dbReference type="ChEBI" id="CHEBI:15378"/>
        <dbReference type="ChEBI" id="CHEBI:57856"/>
        <dbReference type="ChEBI" id="CHEBI:59789"/>
        <dbReference type="ChEBI" id="CHEBI:65315"/>
        <dbReference type="ChEBI" id="CHEBI:74502"/>
        <dbReference type="EC" id="2.1.1.193"/>
    </reaction>
</comment>
<keyword evidence="6 12" id="KW-0698">rRNA processing</keyword>
<evidence type="ECO:0000256" key="11">
    <source>
        <dbReference type="ARBA" id="ARBA00047944"/>
    </source>
</evidence>
<feature type="domain" description="Ribosomal RNA small subunit methyltransferase E PUA-like" evidence="14">
    <location>
        <begin position="20"/>
        <end position="66"/>
    </location>
</feature>
<evidence type="ECO:0000313" key="16">
    <source>
        <dbReference type="Proteomes" id="UP001165498"/>
    </source>
</evidence>
<evidence type="ECO:0000256" key="5">
    <source>
        <dbReference type="ARBA" id="ARBA00022490"/>
    </source>
</evidence>
<evidence type="ECO:0000256" key="12">
    <source>
        <dbReference type="PIRNR" id="PIRNR015601"/>
    </source>
</evidence>
<dbReference type="Pfam" id="PF04452">
    <property type="entry name" value="Methyltrans_RNA"/>
    <property type="match status" value="1"/>
</dbReference>
<dbReference type="GO" id="GO:0032259">
    <property type="term" value="P:methylation"/>
    <property type="evidence" value="ECO:0007669"/>
    <property type="project" value="UniProtKB-KW"/>
</dbReference>
<evidence type="ECO:0000313" key="15">
    <source>
        <dbReference type="EMBL" id="MCQ4165201.1"/>
    </source>
</evidence>
<evidence type="ECO:0000256" key="2">
    <source>
        <dbReference type="ARBA" id="ARBA00005528"/>
    </source>
</evidence>
<dbReference type="Proteomes" id="UP001165498">
    <property type="component" value="Unassembled WGS sequence"/>
</dbReference>
<keyword evidence="8 12" id="KW-0808">Transferase</keyword>
<dbReference type="Pfam" id="PF20260">
    <property type="entry name" value="PUA_4"/>
    <property type="match status" value="1"/>
</dbReference>
<dbReference type="CDD" id="cd18084">
    <property type="entry name" value="RsmE-like"/>
    <property type="match status" value="1"/>
</dbReference>
<protein>
    <recommendedName>
        <fullName evidence="4 12">Ribosomal RNA small subunit methyltransferase E</fullName>
        <ecNumber evidence="3 12">2.1.1.193</ecNumber>
    </recommendedName>
</protein>
<dbReference type="InterPro" id="IPR046886">
    <property type="entry name" value="RsmE_MTase_dom"/>
</dbReference>
<evidence type="ECO:0000256" key="9">
    <source>
        <dbReference type="ARBA" id="ARBA00022691"/>
    </source>
</evidence>
<dbReference type="PIRSF" id="PIRSF015601">
    <property type="entry name" value="MTase_slr0722"/>
    <property type="match status" value="1"/>
</dbReference>
<dbReference type="GO" id="GO:0008168">
    <property type="term" value="F:methyltransferase activity"/>
    <property type="evidence" value="ECO:0007669"/>
    <property type="project" value="UniProtKB-KW"/>
</dbReference>
<keyword evidence="9 12" id="KW-0949">S-adenosyl-L-methionine</keyword>
<comment type="subcellular location">
    <subcellularLocation>
        <location evidence="1 12">Cytoplasm</location>
    </subcellularLocation>
</comment>
<keyword evidence="7 12" id="KW-0489">Methyltransferase</keyword>
<dbReference type="EMBL" id="JANFQO010000008">
    <property type="protein sequence ID" value="MCQ4165201.1"/>
    <property type="molecule type" value="Genomic_DNA"/>
</dbReference>
<sequence length="246" mass="26393">MRIPRIHVPVPLHAGDVLQLPEQAGEHLARVLRLEAGHPLVLFNGDGAEYDARLAALAKRGVTAEVGARREVSLESPLPLTLVQGVARGEKMDWILQKATELGVARIVPVVTERTEVRLDEERGSRRLAHWTQVIASACEQCGRNVLPEILAPQKLMHYCASLTQADTDARFALLPEAEAGPRAIGPLPRGALLLIGPEGGLSDHDIAVARNAGFRGLRLGPRILRTETAGLAAIAALQTVAGDFV</sequence>
<dbReference type="EC" id="2.1.1.193" evidence="3 12"/>
<feature type="domain" description="Ribosomal RNA small subunit methyltransferase E methyltransferase" evidence="13">
    <location>
        <begin position="75"/>
        <end position="239"/>
    </location>
</feature>
<evidence type="ECO:0000256" key="7">
    <source>
        <dbReference type="ARBA" id="ARBA00022603"/>
    </source>
</evidence>
<organism evidence="15 16">
    <name type="scientific">Tahibacter harae</name>
    <dbReference type="NCBI Taxonomy" id="2963937"/>
    <lineage>
        <taxon>Bacteria</taxon>
        <taxon>Pseudomonadati</taxon>
        <taxon>Pseudomonadota</taxon>
        <taxon>Gammaproteobacteria</taxon>
        <taxon>Lysobacterales</taxon>
        <taxon>Rhodanobacteraceae</taxon>
        <taxon>Tahibacter</taxon>
    </lineage>
</organism>
<dbReference type="NCBIfam" id="NF008692">
    <property type="entry name" value="PRK11713.1-5"/>
    <property type="match status" value="1"/>
</dbReference>
<evidence type="ECO:0000259" key="13">
    <source>
        <dbReference type="Pfam" id="PF04452"/>
    </source>
</evidence>
<comment type="caution">
    <text evidence="15">The sequence shown here is derived from an EMBL/GenBank/DDBJ whole genome shotgun (WGS) entry which is preliminary data.</text>
</comment>
<evidence type="ECO:0000256" key="6">
    <source>
        <dbReference type="ARBA" id="ARBA00022552"/>
    </source>
</evidence>
<dbReference type="RefSeq" id="WP_255914289.1">
    <property type="nucleotide sequence ID" value="NZ_JANFQO010000008.1"/>
</dbReference>
<dbReference type="NCBIfam" id="TIGR00046">
    <property type="entry name" value="RsmE family RNA methyltransferase"/>
    <property type="match status" value="1"/>
</dbReference>
<dbReference type="PANTHER" id="PTHR30027:SF3">
    <property type="entry name" value="16S RRNA (URACIL(1498)-N(3))-METHYLTRANSFERASE"/>
    <property type="match status" value="1"/>
</dbReference>
<accession>A0ABT1QSG7</accession>
<dbReference type="InterPro" id="IPR046887">
    <property type="entry name" value="RsmE_PUA-like"/>
</dbReference>
<dbReference type="SUPFAM" id="SSF75217">
    <property type="entry name" value="alpha/beta knot"/>
    <property type="match status" value="1"/>
</dbReference>
<reference evidence="15" key="1">
    <citation type="submission" date="2022-07" db="EMBL/GenBank/DDBJ databases">
        <title>Tahibacter sp., a new gammaproteobacterium isolated from the silt sample collected at pig farm.</title>
        <authorList>
            <person name="Chen H."/>
        </authorList>
    </citation>
    <scope>NUCLEOTIDE SEQUENCE</scope>
    <source>
        <strain evidence="15">P2K</strain>
    </source>
</reference>
<evidence type="ECO:0000256" key="3">
    <source>
        <dbReference type="ARBA" id="ARBA00012328"/>
    </source>
</evidence>
<comment type="similarity">
    <text evidence="2 12">Belongs to the RNA methyltransferase RsmE family.</text>
</comment>
<gene>
    <name evidence="15" type="ORF">NM961_10815</name>
</gene>
<evidence type="ECO:0000256" key="10">
    <source>
        <dbReference type="ARBA" id="ARBA00025699"/>
    </source>
</evidence>
<dbReference type="PANTHER" id="PTHR30027">
    <property type="entry name" value="RIBOSOMAL RNA SMALL SUBUNIT METHYLTRANSFERASE E"/>
    <property type="match status" value="1"/>
</dbReference>
<name>A0ABT1QSG7_9GAMM</name>
<evidence type="ECO:0000256" key="4">
    <source>
        <dbReference type="ARBA" id="ARBA00013673"/>
    </source>
</evidence>
<keyword evidence="5 12" id="KW-0963">Cytoplasm</keyword>
<proteinExistence type="inferred from homology"/>
<dbReference type="InterPro" id="IPR029028">
    <property type="entry name" value="Alpha/beta_knot_MTases"/>
</dbReference>
<dbReference type="Gene3D" id="2.40.240.20">
    <property type="entry name" value="Hypothetical PUA domain-like, domain 1"/>
    <property type="match status" value="1"/>
</dbReference>
<comment type="function">
    <text evidence="10 12">Specifically methylates the N3 position of the uracil ring of uridine 1498 (m3U1498) in 16S rRNA. Acts on the fully assembled 30S ribosomal subunit.</text>
</comment>
<evidence type="ECO:0000256" key="8">
    <source>
        <dbReference type="ARBA" id="ARBA00022679"/>
    </source>
</evidence>
<dbReference type="InterPro" id="IPR015947">
    <property type="entry name" value="PUA-like_sf"/>
</dbReference>
<evidence type="ECO:0000259" key="14">
    <source>
        <dbReference type="Pfam" id="PF20260"/>
    </source>
</evidence>
<dbReference type="InterPro" id="IPR029026">
    <property type="entry name" value="tRNA_m1G_MTases_N"/>
</dbReference>
<evidence type="ECO:0000256" key="1">
    <source>
        <dbReference type="ARBA" id="ARBA00004496"/>
    </source>
</evidence>
<dbReference type="SUPFAM" id="SSF88697">
    <property type="entry name" value="PUA domain-like"/>
    <property type="match status" value="1"/>
</dbReference>
<dbReference type="InterPro" id="IPR006700">
    <property type="entry name" value="RsmE"/>
</dbReference>
<keyword evidence="16" id="KW-1185">Reference proteome</keyword>
<dbReference type="Gene3D" id="3.40.1280.10">
    <property type="match status" value="1"/>
</dbReference>